<evidence type="ECO:0008006" key="3">
    <source>
        <dbReference type="Google" id="ProtNLM"/>
    </source>
</evidence>
<evidence type="ECO:0000313" key="2">
    <source>
        <dbReference type="Proteomes" id="UP000465846"/>
    </source>
</evidence>
<dbReference type="GeneID" id="44080204"/>
<dbReference type="AlphaFoldDB" id="A0A6C0UIF4"/>
<proteinExistence type="predicted"/>
<gene>
    <name evidence="1" type="ORF">G3I44_12345</name>
</gene>
<sequence>MPSRSCPDCDVAMQESDYDVNANRDKVRLKPDGFLGELGLRGSTYLVTYVCPECGLVRFYAE</sequence>
<reference evidence="1 2" key="1">
    <citation type="submission" date="2020-02" db="EMBL/GenBank/DDBJ databases">
        <title>Whole genome sequence of Halogeometricum borinquense strain wsp4.</title>
        <authorList>
            <person name="Verma D.K."/>
            <person name="Gopal K."/>
            <person name="Prasad E.S."/>
        </authorList>
    </citation>
    <scope>NUCLEOTIDE SEQUENCE [LARGE SCALE GENOMIC DNA]</scope>
    <source>
        <strain evidence="2">wsp4</strain>
    </source>
</reference>
<accession>A0A6C0UIF4</accession>
<dbReference type="EMBL" id="CP048739">
    <property type="protein sequence ID" value="QIB75000.1"/>
    <property type="molecule type" value="Genomic_DNA"/>
</dbReference>
<organism evidence="1 2">
    <name type="scientific">Halogeometricum borinquense</name>
    <dbReference type="NCBI Taxonomy" id="60847"/>
    <lineage>
        <taxon>Archaea</taxon>
        <taxon>Methanobacteriati</taxon>
        <taxon>Methanobacteriota</taxon>
        <taxon>Stenosarchaea group</taxon>
        <taxon>Halobacteria</taxon>
        <taxon>Halobacteriales</taxon>
        <taxon>Haloferacaceae</taxon>
        <taxon>Halogeometricum</taxon>
    </lineage>
</organism>
<dbReference type="RefSeq" id="WP_163486828.1">
    <property type="nucleotide sequence ID" value="NZ_CP048739.1"/>
</dbReference>
<name>A0A6C0UIF4_9EURY</name>
<protein>
    <recommendedName>
        <fullName evidence="3">Nucleic acid-binding protein</fullName>
    </recommendedName>
</protein>
<dbReference type="Proteomes" id="UP000465846">
    <property type="component" value="Chromosome"/>
</dbReference>
<evidence type="ECO:0000313" key="1">
    <source>
        <dbReference type="EMBL" id="QIB75000.1"/>
    </source>
</evidence>